<dbReference type="PROSITE" id="PS50082">
    <property type="entry name" value="WD_REPEATS_2"/>
    <property type="match status" value="13"/>
</dbReference>
<dbReference type="eggNOG" id="COG1672">
    <property type="taxonomic scope" value="Bacteria"/>
</dbReference>
<dbReference type="PANTHER" id="PTHR19879">
    <property type="entry name" value="TRANSCRIPTION INITIATION FACTOR TFIID"/>
    <property type="match status" value="1"/>
</dbReference>
<feature type="repeat" description="WD" evidence="3">
    <location>
        <begin position="528"/>
        <end position="569"/>
    </location>
</feature>
<sequence>MTEAVAAGFRFVTGGTLAPDNPSYVRRAADDELLQACLAGRFAYVLSSRQMGKSSLLARTIEQLRERGVTVAMVDLTAIGTQGVTQETWYAGVLAEVERACMPQTDLFDWWAEAAPQPIVQRFIRYLIEVVLAELSGPVVILIDEIDSTLKLDFTDDFYAAIRHLHNARAEQPALARLSFVLAGVATPTELIRDPARTPFNIGQRIELADFNAAEARQLVERIGPGVADTDAALADVLRWTGGQPYLTQRLCALLAAAPGANPPSAAEHVDGVVAGGLLSDSGWADPHFQSVARYMTESPAELKADLFATYAQVLAGRRVASIDASPVHNRLRLCGIVKRVDEQLVLRNGVYRELFGRPWLRKHRPTFWTPANRIWAGALAASLLVTAGFAALWLRAEQATAAARQARVEADAGRQQAEQATERARRATADAQAATLAADAAAANDAGDPDRALALTHQALATRVTPVSLWAAFAAAEQHQALAALLGHTDVVDQVALNPAGTLAATASHDGSVRLWHLPDGRQAAELRGHAGPVIAVSFSPDGQRVLSAGHDRTARLWDSRTGEPLLTLQGHGDRLMAAAFSPDGNLIATASQDGAARLWRGTDGRLLHVLEGHKHWVRCLAFSPDGRQLASGGNDGDVRLWNVRSGRLAARLAGHRDWIRSVAFSPDGRSLVSASDDATARIWSTRDARPRQVLRGHATSVRSAAFDDRGARVVTGGGDGAVRLWRSSDGRPQRRWQHPRGWINAVQFVGSDQVLSSDDAGVTRVNPIAPDGQVLTLLGHRQAVTAVAVDSRTMLALTAGNDRSARLWSLRPGSLLARLRPGQRAVNDLAWSADGQRLLLAGEDGVAQIHSPGRAEPAITLQLDSGGTPSAAGTKTRASAAPGPSRPPPEITAVALSADGRWAAVARKADADDGLSTVQGFDARTGERRPLAGPGHRATVNMVAFSPDGQWLVSAGDDDQALLWRAGGSAPPIALRGHQGAVNSAVFSADNRRVLTASADGSARIWSLPDGRLVRPLAHSRDGERLRMASFSADGRLAATAGDDQRVRIWQVDTGALLRTLEGHDDIVMSAHFSPDGHRLVSASQDRSARVWDVASGKALFTLPAGRTDIARLAIYSADGRLIVTTSDDGHARLWRAADGAAVGEYAHADWIWNAAFSPDGQRLATASEDGSAAIWDLGRSAADPARLSAWMAQRLERLQRPAAAPPSPAER</sequence>
<dbReference type="KEGG" id="lch:Lcho_1807"/>
<evidence type="ECO:0000256" key="2">
    <source>
        <dbReference type="ARBA" id="ARBA00022737"/>
    </source>
</evidence>
<organism evidence="6 7">
    <name type="scientific">Leptothrix cholodnii (strain ATCC 51168 / LMG 8142 / SP-6)</name>
    <name type="common">Leptothrix discophora (strain SP-6)</name>
    <dbReference type="NCBI Taxonomy" id="395495"/>
    <lineage>
        <taxon>Bacteria</taxon>
        <taxon>Pseudomonadati</taxon>
        <taxon>Pseudomonadota</taxon>
        <taxon>Betaproteobacteria</taxon>
        <taxon>Burkholderiales</taxon>
        <taxon>Sphaerotilaceae</taxon>
        <taxon>Leptothrix</taxon>
    </lineage>
</organism>
<feature type="coiled-coil region" evidence="4">
    <location>
        <begin position="404"/>
        <end position="438"/>
    </location>
</feature>
<dbReference type="Gene3D" id="2.130.10.10">
    <property type="entry name" value="YVTN repeat-like/Quinoprotein amine dehydrogenase"/>
    <property type="match status" value="5"/>
</dbReference>
<dbReference type="PROSITE" id="PS00678">
    <property type="entry name" value="WD_REPEATS_1"/>
    <property type="match status" value="4"/>
</dbReference>
<dbReference type="SMART" id="SM00320">
    <property type="entry name" value="WD40"/>
    <property type="match status" value="15"/>
</dbReference>
<evidence type="ECO:0000256" key="4">
    <source>
        <dbReference type="SAM" id="Coils"/>
    </source>
</evidence>
<proteinExistence type="predicted"/>
<evidence type="ECO:0000313" key="6">
    <source>
        <dbReference type="EMBL" id="ACB34074.1"/>
    </source>
</evidence>
<dbReference type="PROSITE" id="PS50294">
    <property type="entry name" value="WD_REPEATS_REGION"/>
    <property type="match status" value="11"/>
</dbReference>
<feature type="repeat" description="WD" evidence="3">
    <location>
        <begin position="1118"/>
        <end position="1147"/>
    </location>
</feature>
<evidence type="ECO:0000313" key="7">
    <source>
        <dbReference type="Proteomes" id="UP000001693"/>
    </source>
</evidence>
<dbReference type="SUPFAM" id="SSF50978">
    <property type="entry name" value="WD40 repeat-like"/>
    <property type="match status" value="3"/>
</dbReference>
<feature type="repeat" description="WD" evidence="3">
    <location>
        <begin position="977"/>
        <end position="1018"/>
    </location>
</feature>
<evidence type="ECO:0000256" key="5">
    <source>
        <dbReference type="SAM" id="MobiDB-lite"/>
    </source>
</evidence>
<dbReference type="InterPro" id="IPR036322">
    <property type="entry name" value="WD40_repeat_dom_sf"/>
</dbReference>
<keyword evidence="1 3" id="KW-0853">WD repeat</keyword>
<keyword evidence="4" id="KW-0175">Coiled coil</keyword>
<feature type="repeat" description="WD" evidence="3">
    <location>
        <begin position="1063"/>
        <end position="1104"/>
    </location>
</feature>
<feature type="region of interest" description="Disordered" evidence="5">
    <location>
        <begin position="863"/>
        <end position="892"/>
    </location>
</feature>
<dbReference type="Gene3D" id="3.40.50.300">
    <property type="entry name" value="P-loop containing nucleotide triphosphate hydrolases"/>
    <property type="match status" value="1"/>
</dbReference>
<feature type="repeat" description="WD" evidence="3">
    <location>
        <begin position="779"/>
        <end position="820"/>
    </location>
</feature>
<feature type="compositionally biased region" description="Polar residues" evidence="5">
    <location>
        <begin position="864"/>
        <end position="875"/>
    </location>
</feature>
<dbReference type="SUPFAM" id="SSF52540">
    <property type="entry name" value="P-loop containing nucleoside triphosphate hydrolases"/>
    <property type="match status" value="1"/>
</dbReference>
<dbReference type="Proteomes" id="UP000001693">
    <property type="component" value="Chromosome"/>
</dbReference>
<reference evidence="6 7" key="1">
    <citation type="submission" date="2008-03" db="EMBL/GenBank/DDBJ databases">
        <title>Complete sequence of Leptothrix cholodnii SP-6.</title>
        <authorList>
            <consortium name="US DOE Joint Genome Institute"/>
            <person name="Copeland A."/>
            <person name="Lucas S."/>
            <person name="Lapidus A."/>
            <person name="Glavina del Rio T."/>
            <person name="Dalin E."/>
            <person name="Tice H."/>
            <person name="Bruce D."/>
            <person name="Goodwin L."/>
            <person name="Pitluck S."/>
            <person name="Chertkov O."/>
            <person name="Brettin T."/>
            <person name="Detter J.C."/>
            <person name="Han C."/>
            <person name="Kuske C.R."/>
            <person name="Schmutz J."/>
            <person name="Larimer F."/>
            <person name="Land M."/>
            <person name="Hauser L."/>
            <person name="Kyrpides N."/>
            <person name="Lykidis A."/>
            <person name="Emerson D."/>
            <person name="Richardson P."/>
        </authorList>
    </citation>
    <scope>NUCLEOTIDE SEQUENCE [LARGE SCALE GENOMIC DNA]</scope>
    <source>
        <strain evidence="7">ATCC 51168 / LMG 8142 / SP-6</strain>
    </source>
</reference>
<feature type="repeat" description="WD" evidence="3">
    <location>
        <begin position="570"/>
        <end position="611"/>
    </location>
</feature>
<protein>
    <submittedName>
        <fullName evidence="6">WD-40 repeat protein</fullName>
    </submittedName>
</protein>
<evidence type="ECO:0000256" key="1">
    <source>
        <dbReference type="ARBA" id="ARBA00022574"/>
    </source>
</evidence>
<dbReference type="PANTHER" id="PTHR19879:SF9">
    <property type="entry name" value="TRANSCRIPTION INITIATION FACTOR TFIID SUBUNIT 5"/>
    <property type="match status" value="1"/>
</dbReference>
<name>B1XZU7_LEPCP</name>
<evidence type="ECO:0000256" key="3">
    <source>
        <dbReference type="PROSITE-ProRule" id="PRU00221"/>
    </source>
</evidence>
<dbReference type="InterPro" id="IPR019775">
    <property type="entry name" value="WD40_repeat_CS"/>
</dbReference>
<keyword evidence="7" id="KW-1185">Reference proteome</keyword>
<dbReference type="PRINTS" id="PR00320">
    <property type="entry name" value="GPROTEINBRPT"/>
</dbReference>
<dbReference type="OrthoDB" id="135039at2"/>
<feature type="repeat" description="WD" evidence="3">
    <location>
        <begin position="654"/>
        <end position="695"/>
    </location>
</feature>
<dbReference type="AlphaFoldDB" id="B1XZU7"/>
<dbReference type="InterPro" id="IPR020472">
    <property type="entry name" value="WD40_PAC1"/>
</dbReference>
<keyword evidence="2" id="KW-0677">Repeat</keyword>
<dbReference type="HOGENOM" id="CLU_003454_0_0_4"/>
<feature type="repeat" description="WD" evidence="3">
    <location>
        <begin position="935"/>
        <end position="966"/>
    </location>
</feature>
<dbReference type="Pfam" id="PF00400">
    <property type="entry name" value="WD40"/>
    <property type="match status" value="13"/>
</dbReference>
<accession>B1XZU7</accession>
<dbReference type="EMBL" id="CP001013">
    <property type="protein sequence ID" value="ACB34074.1"/>
    <property type="molecule type" value="Genomic_DNA"/>
</dbReference>
<dbReference type="eggNOG" id="COG2319">
    <property type="taxonomic scope" value="Bacteria"/>
</dbReference>
<gene>
    <name evidence="6" type="ordered locus">Lcho_1807</name>
</gene>
<dbReference type="Pfam" id="PF14516">
    <property type="entry name" value="AAA_35"/>
    <property type="match status" value="1"/>
</dbReference>
<dbReference type="STRING" id="395495.Lcho_1807"/>
<feature type="repeat" description="WD" evidence="3">
    <location>
        <begin position="1032"/>
        <end position="1062"/>
    </location>
</feature>
<feature type="repeat" description="WD" evidence="3">
    <location>
        <begin position="486"/>
        <end position="527"/>
    </location>
</feature>
<feature type="repeat" description="WD" evidence="3">
    <location>
        <begin position="612"/>
        <end position="653"/>
    </location>
</feature>
<dbReference type="RefSeq" id="WP_012346835.1">
    <property type="nucleotide sequence ID" value="NC_010524.1"/>
</dbReference>
<dbReference type="InterPro" id="IPR027417">
    <property type="entry name" value="P-loop_NTPase"/>
</dbReference>
<feature type="repeat" description="WD" evidence="3">
    <location>
        <begin position="1147"/>
        <end position="1180"/>
    </location>
</feature>
<dbReference type="CDD" id="cd00200">
    <property type="entry name" value="WD40"/>
    <property type="match status" value="2"/>
</dbReference>
<feature type="repeat" description="WD" evidence="3">
    <location>
        <begin position="696"/>
        <end position="737"/>
    </location>
</feature>
<dbReference type="InterPro" id="IPR015943">
    <property type="entry name" value="WD40/YVTN_repeat-like_dom_sf"/>
</dbReference>
<dbReference type="InterPro" id="IPR001680">
    <property type="entry name" value="WD40_rpt"/>
</dbReference>